<evidence type="ECO:0000256" key="10">
    <source>
        <dbReference type="ARBA" id="ARBA00022989"/>
    </source>
</evidence>
<protein>
    <recommendedName>
        <fullName evidence="4 12">Heme exporter protein D</fullName>
    </recommendedName>
</protein>
<keyword evidence="7 12" id="KW-0997">Cell inner membrane</keyword>
<evidence type="ECO:0000256" key="9">
    <source>
        <dbReference type="ARBA" id="ARBA00022748"/>
    </source>
</evidence>
<proteinExistence type="inferred from homology"/>
<dbReference type="Proteomes" id="UP000249254">
    <property type="component" value="Unassembled WGS sequence"/>
</dbReference>
<evidence type="ECO:0000256" key="3">
    <source>
        <dbReference type="ARBA" id="ARBA00008741"/>
    </source>
</evidence>
<keyword evidence="14" id="KW-1185">Reference proteome</keyword>
<dbReference type="InterPro" id="IPR007078">
    <property type="entry name" value="Haem_export_protD_CcmD"/>
</dbReference>
<reference evidence="14" key="1">
    <citation type="submission" date="2018-05" db="EMBL/GenBank/DDBJ databases">
        <authorList>
            <person name="Li X."/>
        </authorList>
    </citation>
    <scope>NUCLEOTIDE SEQUENCE [LARGE SCALE GENOMIC DNA]</scope>
    <source>
        <strain evidence="14">LX32</strain>
    </source>
</reference>
<comment type="subcellular location">
    <subcellularLocation>
        <location evidence="2 12">Cell inner membrane</location>
        <topology evidence="2 12">Single-pass membrane protein</topology>
    </subcellularLocation>
</comment>
<dbReference type="GO" id="GO:0005886">
    <property type="term" value="C:plasma membrane"/>
    <property type="evidence" value="ECO:0007669"/>
    <property type="project" value="UniProtKB-SubCell"/>
</dbReference>
<dbReference type="GO" id="GO:0017004">
    <property type="term" value="P:cytochrome complex assembly"/>
    <property type="evidence" value="ECO:0007669"/>
    <property type="project" value="UniProtKB-KW"/>
</dbReference>
<evidence type="ECO:0000256" key="1">
    <source>
        <dbReference type="ARBA" id="ARBA00002442"/>
    </source>
</evidence>
<evidence type="ECO:0000313" key="13">
    <source>
        <dbReference type="EMBL" id="RAK53694.1"/>
    </source>
</evidence>
<keyword evidence="11 12" id="KW-0472">Membrane</keyword>
<dbReference type="EMBL" id="QFYQ01000001">
    <property type="protein sequence ID" value="RAK53694.1"/>
    <property type="molecule type" value="Genomic_DNA"/>
</dbReference>
<evidence type="ECO:0000256" key="11">
    <source>
        <dbReference type="ARBA" id="ARBA00023136"/>
    </source>
</evidence>
<evidence type="ECO:0000256" key="6">
    <source>
        <dbReference type="ARBA" id="ARBA00022475"/>
    </source>
</evidence>
<evidence type="ECO:0000256" key="2">
    <source>
        <dbReference type="ARBA" id="ARBA00004377"/>
    </source>
</evidence>
<organism evidence="13 14">
    <name type="scientific">Phenylobacterium soli</name>
    <dbReference type="NCBI Taxonomy" id="2170551"/>
    <lineage>
        <taxon>Bacteria</taxon>
        <taxon>Pseudomonadati</taxon>
        <taxon>Pseudomonadota</taxon>
        <taxon>Alphaproteobacteria</taxon>
        <taxon>Caulobacterales</taxon>
        <taxon>Caulobacteraceae</taxon>
        <taxon>Phenylobacterium</taxon>
    </lineage>
</organism>
<dbReference type="AlphaFoldDB" id="A0A328AJW3"/>
<accession>A0A328AJW3</accession>
<comment type="caution">
    <text evidence="13">The sequence shown here is derived from an EMBL/GenBank/DDBJ whole genome shotgun (WGS) entry which is preliminary data.</text>
</comment>
<dbReference type="OrthoDB" id="7173916at2"/>
<evidence type="ECO:0000313" key="14">
    <source>
        <dbReference type="Proteomes" id="UP000249254"/>
    </source>
</evidence>
<dbReference type="NCBIfam" id="TIGR03141">
    <property type="entry name" value="cytochro_ccmD"/>
    <property type="match status" value="1"/>
</dbReference>
<evidence type="ECO:0000256" key="5">
    <source>
        <dbReference type="ARBA" id="ARBA00022448"/>
    </source>
</evidence>
<dbReference type="GO" id="GO:0015886">
    <property type="term" value="P:heme transport"/>
    <property type="evidence" value="ECO:0007669"/>
    <property type="project" value="InterPro"/>
</dbReference>
<keyword evidence="9 12" id="KW-0201">Cytochrome c-type biogenesis</keyword>
<evidence type="ECO:0000256" key="4">
    <source>
        <dbReference type="ARBA" id="ARBA00016461"/>
    </source>
</evidence>
<dbReference type="Pfam" id="PF04995">
    <property type="entry name" value="CcmD"/>
    <property type="match status" value="1"/>
</dbReference>
<sequence length="43" mass="5071">MKDYSAYIWPAYGVTILMFAGLIWTSLAHARRWRKKAQERGVK</sequence>
<dbReference type="RefSeq" id="WP_111527446.1">
    <property type="nucleotide sequence ID" value="NZ_JBHRSG010000005.1"/>
</dbReference>
<keyword evidence="8 12" id="KW-0812">Transmembrane</keyword>
<evidence type="ECO:0000256" key="7">
    <source>
        <dbReference type="ARBA" id="ARBA00022519"/>
    </source>
</evidence>
<evidence type="ECO:0000256" key="8">
    <source>
        <dbReference type="ARBA" id="ARBA00022692"/>
    </source>
</evidence>
<comment type="function">
    <text evidence="1 12">Required for the export of heme to the periplasm for the biogenesis of c-type cytochromes.</text>
</comment>
<comment type="similarity">
    <text evidence="3 12">Belongs to the CcmD/CycX/HelD family.</text>
</comment>
<feature type="transmembrane region" description="Helical" evidence="12">
    <location>
        <begin position="6"/>
        <end position="27"/>
    </location>
</feature>
<keyword evidence="6 12" id="KW-1003">Cell membrane</keyword>
<keyword evidence="5 12" id="KW-0813">Transport</keyword>
<evidence type="ECO:0000256" key="12">
    <source>
        <dbReference type="RuleBase" id="RU363101"/>
    </source>
</evidence>
<name>A0A328AJW3_9CAUL</name>
<keyword evidence="10 12" id="KW-1133">Transmembrane helix</keyword>
<gene>
    <name evidence="13" type="primary">ccmD</name>
    <name evidence="13" type="ORF">DJ017_03710</name>
</gene>